<dbReference type="RefSeq" id="XP_068363146.1">
    <property type="nucleotide sequence ID" value="XM_068501663.1"/>
</dbReference>
<proteinExistence type="predicted"/>
<gene>
    <name evidence="1" type="ORF">TRFO_20923</name>
</gene>
<dbReference type="GeneID" id="94836367"/>
<sequence>MLKNLFKIFHYLIQSLNSLDEIQNFFFGEVSYNFSIDSLELYLTQNLVSAITKNKIQKFTKKYQTRLPTTLIKNNELLKKYLDKVISFFEKLNNIICYIEESQFSRMFDDIVNIYLCMKFDDMSILINTAKIFGACQDNMITLMKLFYNVSHTIEYFINILKIQKILFQKKLLILWTI</sequence>
<name>A0A1J4KG55_9EUKA</name>
<reference evidence="1" key="1">
    <citation type="submission" date="2016-10" db="EMBL/GenBank/DDBJ databases">
        <authorList>
            <person name="Benchimol M."/>
            <person name="Almeida L.G."/>
            <person name="Vasconcelos A.T."/>
            <person name="Perreira-Neves A."/>
            <person name="Rosa I.A."/>
            <person name="Tasca T."/>
            <person name="Bogo M.R."/>
            <person name="de Souza W."/>
        </authorList>
    </citation>
    <scope>NUCLEOTIDE SEQUENCE [LARGE SCALE GENOMIC DNA]</scope>
    <source>
        <strain evidence="1">K</strain>
    </source>
</reference>
<dbReference type="VEuPathDB" id="TrichDB:TRFO_20923"/>
<keyword evidence="2" id="KW-1185">Reference proteome</keyword>
<accession>A0A1J4KG55</accession>
<evidence type="ECO:0000313" key="1">
    <source>
        <dbReference type="EMBL" id="OHT10010.1"/>
    </source>
</evidence>
<dbReference type="EMBL" id="MLAK01000624">
    <property type="protein sequence ID" value="OHT10010.1"/>
    <property type="molecule type" value="Genomic_DNA"/>
</dbReference>
<protein>
    <submittedName>
        <fullName evidence="1">Uncharacterized protein</fullName>
    </submittedName>
</protein>
<dbReference type="AlphaFoldDB" id="A0A1J4KG55"/>
<organism evidence="1 2">
    <name type="scientific">Tritrichomonas foetus</name>
    <dbReference type="NCBI Taxonomy" id="1144522"/>
    <lineage>
        <taxon>Eukaryota</taxon>
        <taxon>Metamonada</taxon>
        <taxon>Parabasalia</taxon>
        <taxon>Tritrichomonadida</taxon>
        <taxon>Tritrichomonadidae</taxon>
        <taxon>Tritrichomonas</taxon>
    </lineage>
</organism>
<dbReference type="Proteomes" id="UP000179807">
    <property type="component" value="Unassembled WGS sequence"/>
</dbReference>
<evidence type="ECO:0000313" key="2">
    <source>
        <dbReference type="Proteomes" id="UP000179807"/>
    </source>
</evidence>
<comment type="caution">
    <text evidence="1">The sequence shown here is derived from an EMBL/GenBank/DDBJ whole genome shotgun (WGS) entry which is preliminary data.</text>
</comment>